<evidence type="ECO:0000259" key="3">
    <source>
        <dbReference type="PROSITE" id="PS01180"/>
    </source>
</evidence>
<comment type="caution">
    <text evidence="2">Lacks conserved residue(s) required for the propagation of feature annotation.</text>
</comment>
<feature type="domain" description="CUB" evidence="3">
    <location>
        <begin position="22"/>
        <end position="154"/>
    </location>
</feature>
<name>A0ABN7SNY9_OIKDI</name>
<organism evidence="4 5">
    <name type="scientific">Oikopleura dioica</name>
    <name type="common">Tunicate</name>
    <dbReference type="NCBI Taxonomy" id="34765"/>
    <lineage>
        <taxon>Eukaryota</taxon>
        <taxon>Metazoa</taxon>
        <taxon>Chordata</taxon>
        <taxon>Tunicata</taxon>
        <taxon>Appendicularia</taxon>
        <taxon>Copelata</taxon>
        <taxon>Oikopleuridae</taxon>
        <taxon>Oikopleura</taxon>
    </lineage>
</organism>
<proteinExistence type="predicted"/>
<dbReference type="EMBL" id="OU015566">
    <property type="protein sequence ID" value="CAG5103018.1"/>
    <property type="molecule type" value="Genomic_DNA"/>
</dbReference>
<reference evidence="4 5" key="1">
    <citation type="submission" date="2021-04" db="EMBL/GenBank/DDBJ databases">
        <authorList>
            <person name="Bliznina A."/>
        </authorList>
    </citation>
    <scope>NUCLEOTIDE SEQUENCE [LARGE SCALE GENOMIC DNA]</scope>
</reference>
<dbReference type="PROSITE" id="PS01180">
    <property type="entry name" value="CUB"/>
    <property type="match status" value="1"/>
</dbReference>
<evidence type="ECO:0000256" key="1">
    <source>
        <dbReference type="ARBA" id="ARBA00023157"/>
    </source>
</evidence>
<evidence type="ECO:0000256" key="2">
    <source>
        <dbReference type="PROSITE-ProRule" id="PRU00059"/>
    </source>
</evidence>
<keyword evidence="5" id="KW-1185">Reference proteome</keyword>
<dbReference type="InterPro" id="IPR000859">
    <property type="entry name" value="CUB_dom"/>
</dbReference>
<dbReference type="SUPFAM" id="SSF49854">
    <property type="entry name" value="Spermadhesin, CUB domain"/>
    <property type="match status" value="1"/>
</dbReference>
<evidence type="ECO:0000313" key="4">
    <source>
        <dbReference type="EMBL" id="CAG5103018.1"/>
    </source>
</evidence>
<sequence>MKIFSIFYSFVLKRSLADFLDCGFVREFTDEENSVEISSPIHSYFFGNSTTEIVTYPRSAFCEWIFQDKCADGFFVDPLRFDVKSHKKCYFDKLVITNEDQSFNEIYCNQKLEHGTIETFDRRVYVRGTKIKIIFESDVFGQTNEGFQLRVTSKKADEYCRISDHEPICIWPYKEDSIYSKSFEKQTGVDLPDFQKRCAASCRDTPGCFKFKIEEDHSCQLRGSIMEDRNDESYAINGQDCSEPSNILWKDYGTVAKIFCRFGGIDEANEYIDFLREKNGHFIDWNTAQYADGWRITKKWTVNHVTDRKNKPHKIWYKFVSTIYTRKYLEPTRRSSDSLSSTQNEEDERKVLAQTNKEIQNFIENLNIGPGVEVLETEISDIKVERLVAMEDSPSNRLIEAFSKLGNFIEENSVKNQKLKIKQFNRVADKFSWFYDHSSEICKNKTVALFGTKKLRSPNIDDEDICRSFASLINSTMEFYDHHVCLDKIEADRMAKRRNRNIKSDIRRSKKIFNRFLTALECSERLPVA</sequence>
<protein>
    <submittedName>
        <fullName evidence="4">Oidioi.mRNA.OKI2018_I69.chr1.g575.t1.cds</fullName>
    </submittedName>
</protein>
<evidence type="ECO:0000313" key="5">
    <source>
        <dbReference type="Proteomes" id="UP001158576"/>
    </source>
</evidence>
<dbReference type="Gene3D" id="2.60.120.290">
    <property type="entry name" value="Spermadhesin, CUB domain"/>
    <property type="match status" value="1"/>
</dbReference>
<gene>
    <name evidence="4" type="ORF">OKIOD_LOCUS9340</name>
</gene>
<dbReference type="InterPro" id="IPR035914">
    <property type="entry name" value="Sperma_CUB_dom_sf"/>
</dbReference>
<keyword evidence="1" id="KW-1015">Disulfide bond</keyword>
<accession>A0ABN7SNY9</accession>
<dbReference type="Proteomes" id="UP001158576">
    <property type="component" value="Chromosome 1"/>
</dbReference>